<dbReference type="GO" id="GO:0000978">
    <property type="term" value="F:RNA polymerase II cis-regulatory region sequence-specific DNA binding"/>
    <property type="evidence" value="ECO:0007669"/>
    <property type="project" value="TreeGrafter"/>
</dbReference>
<dbReference type="InterPro" id="IPR012934">
    <property type="entry name" value="Znf_AD"/>
</dbReference>
<feature type="region of interest" description="Disordered" evidence="8">
    <location>
        <begin position="267"/>
        <end position="294"/>
    </location>
</feature>
<dbReference type="Pfam" id="PF07776">
    <property type="entry name" value="zf-AD"/>
    <property type="match status" value="1"/>
</dbReference>
<dbReference type="SUPFAM" id="SSF57667">
    <property type="entry name" value="beta-beta-alpha zinc fingers"/>
    <property type="match status" value="5"/>
</dbReference>
<keyword evidence="2" id="KW-0677">Repeat</keyword>
<dbReference type="Pfam" id="PF00096">
    <property type="entry name" value="zf-C2H2"/>
    <property type="match status" value="5"/>
</dbReference>
<dbReference type="GO" id="GO:0001228">
    <property type="term" value="F:DNA-binding transcription activator activity, RNA polymerase II-specific"/>
    <property type="evidence" value="ECO:0007669"/>
    <property type="project" value="TreeGrafter"/>
</dbReference>
<accession>A0A0A1WKW9</accession>
<protein>
    <submittedName>
        <fullName evidence="11">Zinc finger protein 100</fullName>
    </submittedName>
</protein>
<feature type="domain" description="C2H2-type" evidence="9">
    <location>
        <begin position="541"/>
        <end position="563"/>
    </location>
</feature>
<feature type="binding site" evidence="7">
    <location>
        <position position="65"/>
    </location>
    <ligand>
        <name>Zn(2+)</name>
        <dbReference type="ChEBI" id="CHEBI:29105"/>
    </ligand>
</feature>
<dbReference type="SUPFAM" id="SSF57716">
    <property type="entry name" value="Glucocorticoid receptor-like (DNA-binding domain)"/>
    <property type="match status" value="1"/>
</dbReference>
<feature type="domain" description="C2H2-type" evidence="9">
    <location>
        <begin position="513"/>
        <end position="540"/>
    </location>
</feature>
<feature type="domain" description="C2H2-type" evidence="9">
    <location>
        <begin position="302"/>
        <end position="329"/>
    </location>
</feature>
<dbReference type="PROSITE" id="PS00028">
    <property type="entry name" value="ZINC_FINGER_C2H2_1"/>
    <property type="match status" value="8"/>
</dbReference>
<keyword evidence="1 7" id="KW-0479">Metal-binding</keyword>
<dbReference type="PROSITE" id="PS50157">
    <property type="entry name" value="ZINC_FINGER_C2H2_2"/>
    <property type="match status" value="9"/>
</dbReference>
<reference evidence="11" key="2">
    <citation type="journal article" date="2015" name="Gigascience">
        <title>Reconstructing a comprehensive transcriptome assembly of a white-pupal translocated strain of the pest fruit fly Bactrocera cucurbitae.</title>
        <authorList>
            <person name="Sim S.B."/>
            <person name="Calla B."/>
            <person name="Hall B."/>
            <person name="DeRego T."/>
            <person name="Geib S.M."/>
        </authorList>
    </citation>
    <scope>NUCLEOTIDE SEQUENCE</scope>
</reference>
<keyword evidence="5" id="KW-0539">Nucleus</keyword>
<dbReference type="PANTHER" id="PTHR24393">
    <property type="entry name" value="ZINC FINGER PROTEIN"/>
    <property type="match status" value="1"/>
</dbReference>
<evidence type="ECO:0000259" key="10">
    <source>
        <dbReference type="PROSITE" id="PS51915"/>
    </source>
</evidence>
<feature type="domain" description="C2H2-type" evidence="9">
    <location>
        <begin position="360"/>
        <end position="386"/>
    </location>
</feature>
<evidence type="ECO:0000256" key="5">
    <source>
        <dbReference type="ARBA" id="ARBA00023242"/>
    </source>
</evidence>
<feature type="domain" description="C2H2-type" evidence="9">
    <location>
        <begin position="398"/>
        <end position="425"/>
    </location>
</feature>
<evidence type="ECO:0000256" key="2">
    <source>
        <dbReference type="ARBA" id="ARBA00022737"/>
    </source>
</evidence>
<evidence type="ECO:0000313" key="11">
    <source>
        <dbReference type="EMBL" id="JAC99047.1"/>
    </source>
</evidence>
<dbReference type="FunFam" id="3.30.160.60:FF:000100">
    <property type="entry name" value="Zinc finger 45-like"/>
    <property type="match status" value="2"/>
</dbReference>
<evidence type="ECO:0000256" key="4">
    <source>
        <dbReference type="ARBA" id="ARBA00022833"/>
    </source>
</evidence>
<feature type="binding site" evidence="7">
    <location>
        <position position="62"/>
    </location>
    <ligand>
        <name>Zn(2+)</name>
        <dbReference type="ChEBI" id="CHEBI:29105"/>
    </ligand>
</feature>
<keyword evidence="3 6" id="KW-0863">Zinc-finger</keyword>
<dbReference type="Gene3D" id="3.30.160.60">
    <property type="entry name" value="Classic Zinc Finger"/>
    <property type="match status" value="6"/>
</dbReference>
<evidence type="ECO:0000256" key="3">
    <source>
        <dbReference type="ARBA" id="ARBA00022771"/>
    </source>
</evidence>
<gene>
    <name evidence="11" type="primary">ZNF100</name>
    <name evidence="11" type="ORF">g.2587</name>
</gene>
<proteinExistence type="predicted"/>
<dbReference type="AlphaFoldDB" id="A0A0A1WKW9"/>
<keyword evidence="4 7" id="KW-0862">Zinc</keyword>
<dbReference type="PANTHER" id="PTHR24393:SF34">
    <property type="entry name" value="PR_SET DOMAIN 13"/>
    <property type="match status" value="1"/>
</dbReference>
<dbReference type="InterPro" id="IPR036236">
    <property type="entry name" value="Znf_C2H2_sf"/>
</dbReference>
<dbReference type="SMART" id="SM00868">
    <property type="entry name" value="zf-AD"/>
    <property type="match status" value="2"/>
</dbReference>
<feature type="binding site" evidence="7">
    <location>
        <position position="16"/>
    </location>
    <ligand>
        <name>Zn(2+)</name>
        <dbReference type="ChEBI" id="CHEBI:29105"/>
    </ligand>
</feature>
<dbReference type="GO" id="GO:0008270">
    <property type="term" value="F:zinc ion binding"/>
    <property type="evidence" value="ECO:0007669"/>
    <property type="project" value="UniProtKB-UniRule"/>
</dbReference>
<feature type="domain" description="C2H2-type" evidence="9">
    <location>
        <begin position="330"/>
        <end position="353"/>
    </location>
</feature>
<dbReference type="SMART" id="SM00355">
    <property type="entry name" value="ZnF_C2H2"/>
    <property type="match status" value="9"/>
</dbReference>
<organism evidence="11">
    <name type="scientific">Zeugodacus cucurbitae</name>
    <name type="common">Melon fruit fly</name>
    <name type="synonym">Bactrocera cucurbitae</name>
    <dbReference type="NCBI Taxonomy" id="28588"/>
    <lineage>
        <taxon>Eukaryota</taxon>
        <taxon>Metazoa</taxon>
        <taxon>Ecdysozoa</taxon>
        <taxon>Arthropoda</taxon>
        <taxon>Hexapoda</taxon>
        <taxon>Insecta</taxon>
        <taxon>Pterygota</taxon>
        <taxon>Neoptera</taxon>
        <taxon>Endopterygota</taxon>
        <taxon>Diptera</taxon>
        <taxon>Brachycera</taxon>
        <taxon>Muscomorpha</taxon>
        <taxon>Tephritoidea</taxon>
        <taxon>Tephritidae</taxon>
        <taxon>Zeugodacus</taxon>
        <taxon>Zeugodacus</taxon>
    </lineage>
</organism>
<dbReference type="Gene3D" id="3.40.1800.20">
    <property type="match status" value="1"/>
</dbReference>
<evidence type="ECO:0000256" key="7">
    <source>
        <dbReference type="PROSITE-ProRule" id="PRU01263"/>
    </source>
</evidence>
<feature type="domain" description="C2H2-type" evidence="9">
    <location>
        <begin position="428"/>
        <end position="455"/>
    </location>
</feature>
<dbReference type="Pfam" id="PF13912">
    <property type="entry name" value="zf-C2H2_6"/>
    <property type="match status" value="1"/>
</dbReference>
<evidence type="ECO:0000256" key="8">
    <source>
        <dbReference type="SAM" id="MobiDB-lite"/>
    </source>
</evidence>
<dbReference type="EMBL" id="GBXI01015244">
    <property type="protein sequence ID" value="JAC99047.1"/>
    <property type="molecule type" value="Transcribed_RNA"/>
</dbReference>
<feature type="binding site" evidence="7">
    <location>
        <position position="13"/>
    </location>
    <ligand>
        <name>Zn(2+)</name>
        <dbReference type="ChEBI" id="CHEBI:29105"/>
    </ligand>
</feature>
<dbReference type="GeneID" id="105209987"/>
<dbReference type="GO" id="GO:0005634">
    <property type="term" value="C:nucleus"/>
    <property type="evidence" value="ECO:0007669"/>
    <property type="project" value="InterPro"/>
</dbReference>
<evidence type="ECO:0000259" key="9">
    <source>
        <dbReference type="PROSITE" id="PS50157"/>
    </source>
</evidence>
<dbReference type="InterPro" id="IPR013087">
    <property type="entry name" value="Znf_C2H2_type"/>
</dbReference>
<feature type="domain" description="ZAD" evidence="10">
    <location>
        <begin position="11"/>
        <end position="89"/>
    </location>
</feature>
<evidence type="ECO:0000256" key="1">
    <source>
        <dbReference type="ARBA" id="ARBA00022723"/>
    </source>
</evidence>
<evidence type="ECO:0000256" key="6">
    <source>
        <dbReference type="PROSITE-ProRule" id="PRU00042"/>
    </source>
</evidence>
<feature type="compositionally biased region" description="Polar residues" evidence="8">
    <location>
        <begin position="281"/>
        <end position="294"/>
    </location>
</feature>
<dbReference type="PROSITE" id="PS51915">
    <property type="entry name" value="ZAD"/>
    <property type="match status" value="1"/>
</dbReference>
<dbReference type="OrthoDB" id="6077919at2759"/>
<sequence>MREITHENMQSFCRTCLDELGDKSSLLGEKFSVDEHEDIEKLLVLCNSTTTADCDDLPQYICYKCHKKLQFFNDFRDKIMQSHLILKNIIREHEDTSRTTEDEILLDSGQGSEDQQDNSVEISDIEVFHGYTYSTRSREKLQNCIENTVVKILQDPGGAHNVSKDLKEEIFDEVAEEIEIDISDIKMNENNSSDDEDTLDDFEFSRATNDEQNVDRLQHVDISIQTTDVQNSECEEEYSKSSSGNEECTQKFCTRGNTNRTKIINPKVTPQKKPKKLARGGNNSLRKSPAKQSRSSFSEVKFQCEQCPRRCVTWENYEAHLRTHQGLKPYSCNECDRSFNRAAHFRAHVREVHGPVTLQYICSFEGCGKIFKRENTYKNHYRLKHTVMPYEAREPKTYVCEDCGRTFKSVTTLKEHRYKHAPEEDYPFKCEECGKRYRSKRTYKDHQLRHSGIKNYICTYCGMKKTTQNELRAHINYHTKEKQWPCPKCPSVFNSSGNLGMHDRIVHKGIRPFTCRFCDLSFGKQDTLKHHEMRHTGEKPHGCELCGKRFIQIVALRAHMKTHNRGLTRKPIVSSVAEQPFETIEESAIEVVDSDLELPSCSKHASC</sequence>
<reference evidence="11" key="1">
    <citation type="submission" date="2014-11" db="EMBL/GenBank/DDBJ databases">
        <authorList>
            <person name="Geib S."/>
        </authorList>
    </citation>
    <scope>NUCLEOTIDE SEQUENCE</scope>
</reference>
<name>A0A0A1WKW9_ZEUCU</name>
<feature type="domain" description="C2H2-type" evidence="9">
    <location>
        <begin position="484"/>
        <end position="512"/>
    </location>
</feature>
<feature type="domain" description="C2H2-type" evidence="9">
    <location>
        <begin position="456"/>
        <end position="483"/>
    </location>
</feature>